<evidence type="ECO:0000256" key="1">
    <source>
        <dbReference type="ARBA" id="ARBA00004141"/>
    </source>
</evidence>
<sequence>MNNIRQNDFLSLVVLFIVGSAVMLDVGRDAMKDSWFAIFMAYLFFIPMNCMYYLLYKTNESLNFLKLLQYAFGKWVGSAVNFIYIVYFLYITSRVLRDFSEILQIAAFQKVSLAVLAMLMMLAIMYFAEKPIGVFFILTKYLFIIIFATFIVAVMFEVVSGIIHIDNVRPFLENGWGPVLTTIFPKVLTFPFGELIVLMVFFVKVKKEKKFGFKFVGAVGVGTWILVTTSFLHVAILGAVTVNRTHFPILSSVSVINISDFIQRVDSLIVILTIILGFVKTSVFFIASIESSKELLNTDKNMIIVPLGILVVYCSLAISPNFPQHIKEGIDIVTYYLHVPLQIIFPIILSGVVFVKKKIKKEPISLS</sequence>
<feature type="transmembrane region" description="Helical" evidence="8">
    <location>
        <begin position="141"/>
        <end position="163"/>
    </location>
</feature>
<evidence type="ECO:0000256" key="4">
    <source>
        <dbReference type="ARBA" id="ARBA00022544"/>
    </source>
</evidence>
<keyword evidence="7 8" id="KW-0472">Membrane</keyword>
<accession>A0A3L7JYT9</accession>
<evidence type="ECO:0000313" key="9">
    <source>
        <dbReference type="EMBL" id="RLQ95475.1"/>
    </source>
</evidence>
<feature type="transmembrane region" description="Helical" evidence="8">
    <location>
        <begin position="301"/>
        <end position="323"/>
    </location>
</feature>
<dbReference type="OrthoDB" id="1891864at2"/>
<name>A0A3L7JYT9_9BACI</name>
<feature type="transmembrane region" description="Helical" evidence="8">
    <location>
        <begin position="111"/>
        <end position="129"/>
    </location>
</feature>
<dbReference type="PANTHER" id="PTHR34975:SF2">
    <property type="entry name" value="SPORE GERMINATION PROTEIN A2"/>
    <property type="match status" value="1"/>
</dbReference>
<comment type="subcellular location">
    <subcellularLocation>
        <location evidence="1">Membrane</location>
        <topology evidence="1">Multi-pass membrane protein</topology>
    </subcellularLocation>
</comment>
<dbReference type="InterPro" id="IPR004761">
    <property type="entry name" value="Spore_GerAB"/>
</dbReference>
<evidence type="ECO:0000256" key="8">
    <source>
        <dbReference type="SAM" id="Phobius"/>
    </source>
</evidence>
<keyword evidence="6 8" id="KW-1133">Transmembrane helix</keyword>
<keyword evidence="3" id="KW-0813">Transport</keyword>
<feature type="transmembrane region" description="Helical" evidence="8">
    <location>
        <begin position="183"/>
        <end position="203"/>
    </location>
</feature>
<evidence type="ECO:0000256" key="5">
    <source>
        <dbReference type="ARBA" id="ARBA00022692"/>
    </source>
</evidence>
<proteinExistence type="inferred from homology"/>
<keyword evidence="10" id="KW-1185">Reference proteome</keyword>
<gene>
    <name evidence="9" type="ORF">D9X91_10605</name>
</gene>
<feature type="transmembrane region" description="Helical" evidence="8">
    <location>
        <begin position="34"/>
        <end position="55"/>
    </location>
</feature>
<dbReference type="Proteomes" id="UP000276770">
    <property type="component" value="Unassembled WGS sequence"/>
</dbReference>
<organism evidence="9 10">
    <name type="scientific">Falsibacillus albus</name>
    <dbReference type="NCBI Taxonomy" id="2478915"/>
    <lineage>
        <taxon>Bacteria</taxon>
        <taxon>Bacillati</taxon>
        <taxon>Bacillota</taxon>
        <taxon>Bacilli</taxon>
        <taxon>Bacillales</taxon>
        <taxon>Bacillaceae</taxon>
        <taxon>Falsibacillus</taxon>
    </lineage>
</organism>
<dbReference type="AlphaFoldDB" id="A0A3L7JYT9"/>
<dbReference type="NCBIfam" id="TIGR00912">
    <property type="entry name" value="2A0309"/>
    <property type="match status" value="1"/>
</dbReference>
<reference evidence="9 10" key="1">
    <citation type="submission" date="2018-10" db="EMBL/GenBank/DDBJ databases">
        <title>Falsibacillus sp. genome draft.</title>
        <authorList>
            <person name="Shi S."/>
        </authorList>
    </citation>
    <scope>NUCLEOTIDE SEQUENCE [LARGE SCALE GENOMIC DNA]</scope>
    <source>
        <strain evidence="9 10">GY 10110</strain>
    </source>
</reference>
<comment type="caution">
    <text evidence="9">The sequence shown here is derived from an EMBL/GenBank/DDBJ whole genome shotgun (WGS) entry which is preliminary data.</text>
</comment>
<keyword evidence="4" id="KW-0309">Germination</keyword>
<evidence type="ECO:0000313" key="10">
    <source>
        <dbReference type="Proteomes" id="UP000276770"/>
    </source>
</evidence>
<evidence type="ECO:0000256" key="6">
    <source>
        <dbReference type="ARBA" id="ARBA00022989"/>
    </source>
</evidence>
<dbReference type="PANTHER" id="PTHR34975">
    <property type="entry name" value="SPORE GERMINATION PROTEIN A2"/>
    <property type="match status" value="1"/>
</dbReference>
<evidence type="ECO:0000256" key="2">
    <source>
        <dbReference type="ARBA" id="ARBA00007998"/>
    </source>
</evidence>
<dbReference type="EMBL" id="RCVZ01000006">
    <property type="protein sequence ID" value="RLQ95475.1"/>
    <property type="molecule type" value="Genomic_DNA"/>
</dbReference>
<feature type="transmembrane region" description="Helical" evidence="8">
    <location>
        <begin position="335"/>
        <end position="355"/>
    </location>
</feature>
<dbReference type="GO" id="GO:0016020">
    <property type="term" value="C:membrane"/>
    <property type="evidence" value="ECO:0007669"/>
    <property type="project" value="UniProtKB-SubCell"/>
</dbReference>
<evidence type="ECO:0000256" key="7">
    <source>
        <dbReference type="ARBA" id="ARBA00023136"/>
    </source>
</evidence>
<dbReference type="RefSeq" id="WP_121680590.1">
    <property type="nucleotide sequence ID" value="NZ_RCVZ01000006.1"/>
</dbReference>
<protein>
    <submittedName>
        <fullName evidence="9">Uncharacterized protein</fullName>
    </submittedName>
</protein>
<evidence type="ECO:0000256" key="3">
    <source>
        <dbReference type="ARBA" id="ARBA00022448"/>
    </source>
</evidence>
<feature type="transmembrane region" description="Helical" evidence="8">
    <location>
        <begin position="67"/>
        <end position="91"/>
    </location>
</feature>
<feature type="transmembrane region" description="Helical" evidence="8">
    <location>
        <begin position="215"/>
        <end position="240"/>
    </location>
</feature>
<keyword evidence="5 8" id="KW-0812">Transmembrane</keyword>
<feature type="transmembrane region" description="Helical" evidence="8">
    <location>
        <begin position="268"/>
        <end position="289"/>
    </location>
</feature>
<dbReference type="Pfam" id="PF03845">
    <property type="entry name" value="Spore_permease"/>
    <property type="match status" value="1"/>
</dbReference>
<dbReference type="GO" id="GO:0009847">
    <property type="term" value="P:spore germination"/>
    <property type="evidence" value="ECO:0007669"/>
    <property type="project" value="InterPro"/>
</dbReference>
<comment type="similarity">
    <text evidence="2">Belongs to the amino acid-polyamine-organocation (APC) superfamily. Spore germination protein (SGP) (TC 2.A.3.9) family.</text>
</comment>